<dbReference type="GO" id="GO:0006487">
    <property type="term" value="P:protein N-linked glycosylation"/>
    <property type="evidence" value="ECO:0007669"/>
    <property type="project" value="TreeGrafter"/>
</dbReference>
<evidence type="ECO:0000259" key="3">
    <source>
        <dbReference type="Pfam" id="PF01569"/>
    </source>
</evidence>
<dbReference type="InterPro" id="IPR000326">
    <property type="entry name" value="PAP2/HPO"/>
</dbReference>
<dbReference type="InterPro" id="IPR036938">
    <property type="entry name" value="PAP2/HPO_sf"/>
</dbReference>
<feature type="transmembrane region" description="Helical" evidence="2">
    <location>
        <begin position="252"/>
        <end position="274"/>
    </location>
</feature>
<evidence type="ECO:0000256" key="1">
    <source>
        <dbReference type="ARBA" id="ARBA00022801"/>
    </source>
</evidence>
<proteinExistence type="predicted"/>
<dbReference type="EMBL" id="JBCNJP010000027">
    <property type="protein sequence ID" value="KAK9052538.1"/>
    <property type="molecule type" value="Genomic_DNA"/>
</dbReference>
<dbReference type="GO" id="GO:0008610">
    <property type="term" value="P:lipid biosynthetic process"/>
    <property type="evidence" value="ECO:0007669"/>
    <property type="project" value="TreeGrafter"/>
</dbReference>
<gene>
    <name evidence="4" type="ORF">SSX86_029167</name>
</gene>
<feature type="transmembrane region" description="Helical" evidence="2">
    <location>
        <begin position="190"/>
        <end position="210"/>
    </location>
</feature>
<evidence type="ECO:0000313" key="5">
    <source>
        <dbReference type="Proteomes" id="UP001408789"/>
    </source>
</evidence>
<keyword evidence="1" id="KW-0378">Hydrolase</keyword>
<feature type="domain" description="Phosphatidic acid phosphatase type 2/haloperoxidase" evidence="3">
    <location>
        <begin position="155"/>
        <end position="241"/>
    </location>
</feature>
<sequence length="282" mass="30868">MLLSRVPIFITSPLIPNQLHRRSPFCSPAFLRFKLRQSETVHRKSIRFIETMAAGSIETGIIDGGGGSAEHSSSLANSALEQEALIENGGVAFHQTAGGLQAIVNHLSKWIVAVIFGGVVLLRHDALASWAVMGSVVNIMLSVTLKQIFKQERPVSRSNSGHGMPSSHAQAIFYNILFYLFSVVEWKGFSGVTVILSMFVVATGSYFSWLRVSQHYHTATQVVVGAIVGSVFAVLWFWAWEASVHKAFDSSLFVRILVIVGAAGFSLGFISHVIQHWLKGED</sequence>
<feature type="transmembrane region" description="Helical" evidence="2">
    <location>
        <begin position="127"/>
        <end position="145"/>
    </location>
</feature>
<reference evidence="4 5" key="1">
    <citation type="submission" date="2024-04" db="EMBL/GenBank/DDBJ databases">
        <title>The reference genome of an endangered Asteraceae, Deinandra increscens subsp. villosa, native to the Central Coast of California.</title>
        <authorList>
            <person name="Guilliams M."/>
            <person name="Hasenstab-Lehman K."/>
            <person name="Meyer R."/>
            <person name="Mcevoy S."/>
        </authorList>
    </citation>
    <scope>NUCLEOTIDE SEQUENCE [LARGE SCALE GENOMIC DNA]</scope>
    <source>
        <tissue evidence="4">Leaf</tissue>
    </source>
</reference>
<protein>
    <recommendedName>
        <fullName evidence="3">Phosphatidic acid phosphatase type 2/haloperoxidase domain-containing protein</fullName>
    </recommendedName>
</protein>
<name>A0AAP0CFN1_9ASTR</name>
<keyword evidence="2" id="KW-0472">Membrane</keyword>
<organism evidence="4 5">
    <name type="scientific">Deinandra increscens subsp. villosa</name>
    <dbReference type="NCBI Taxonomy" id="3103831"/>
    <lineage>
        <taxon>Eukaryota</taxon>
        <taxon>Viridiplantae</taxon>
        <taxon>Streptophyta</taxon>
        <taxon>Embryophyta</taxon>
        <taxon>Tracheophyta</taxon>
        <taxon>Spermatophyta</taxon>
        <taxon>Magnoliopsida</taxon>
        <taxon>eudicotyledons</taxon>
        <taxon>Gunneridae</taxon>
        <taxon>Pentapetalae</taxon>
        <taxon>asterids</taxon>
        <taxon>campanulids</taxon>
        <taxon>Asterales</taxon>
        <taxon>Asteraceae</taxon>
        <taxon>Asteroideae</taxon>
        <taxon>Heliantheae alliance</taxon>
        <taxon>Madieae</taxon>
        <taxon>Madiinae</taxon>
        <taxon>Deinandra</taxon>
    </lineage>
</organism>
<evidence type="ECO:0000313" key="4">
    <source>
        <dbReference type="EMBL" id="KAK9052538.1"/>
    </source>
</evidence>
<dbReference type="AlphaFoldDB" id="A0AAP0CFN1"/>
<dbReference type="Pfam" id="PF01569">
    <property type="entry name" value="PAP2"/>
    <property type="match status" value="1"/>
</dbReference>
<feature type="transmembrane region" description="Helical" evidence="2">
    <location>
        <begin position="222"/>
        <end position="240"/>
    </location>
</feature>
<comment type="caution">
    <text evidence="4">The sequence shown here is derived from an EMBL/GenBank/DDBJ whole genome shotgun (WGS) entry which is preliminary data.</text>
</comment>
<keyword evidence="5" id="KW-1185">Reference proteome</keyword>
<accession>A0AAP0CFN1</accession>
<dbReference type="Proteomes" id="UP001408789">
    <property type="component" value="Unassembled WGS sequence"/>
</dbReference>
<keyword evidence="2" id="KW-1133">Transmembrane helix</keyword>
<dbReference type="Gene3D" id="1.20.144.10">
    <property type="entry name" value="Phosphatidic acid phosphatase type 2/haloperoxidase"/>
    <property type="match status" value="1"/>
</dbReference>
<evidence type="ECO:0000256" key="2">
    <source>
        <dbReference type="SAM" id="Phobius"/>
    </source>
</evidence>
<feature type="transmembrane region" description="Helical" evidence="2">
    <location>
        <begin position="103"/>
        <end position="121"/>
    </location>
</feature>
<dbReference type="PANTHER" id="PTHR11247">
    <property type="entry name" value="PALMITOYL-PROTEIN THIOESTERASE/DOLICHYLDIPHOSPHATASE 1"/>
    <property type="match status" value="1"/>
</dbReference>
<feature type="transmembrane region" description="Helical" evidence="2">
    <location>
        <begin position="166"/>
        <end position="184"/>
    </location>
</feature>
<dbReference type="GO" id="GO:0047874">
    <property type="term" value="F:dolichyldiphosphatase activity"/>
    <property type="evidence" value="ECO:0007669"/>
    <property type="project" value="TreeGrafter"/>
</dbReference>
<dbReference type="GO" id="GO:0005789">
    <property type="term" value="C:endoplasmic reticulum membrane"/>
    <property type="evidence" value="ECO:0007669"/>
    <property type="project" value="TreeGrafter"/>
</dbReference>
<keyword evidence="2" id="KW-0812">Transmembrane</keyword>
<dbReference type="PANTHER" id="PTHR11247:SF40">
    <property type="entry name" value="LIPID PHOSPHATE PHOSPHATASE EPSILON 1, CHLOROPLASTIC"/>
    <property type="match status" value="1"/>
</dbReference>
<dbReference type="SUPFAM" id="SSF48317">
    <property type="entry name" value="Acid phosphatase/Vanadium-dependent haloperoxidase"/>
    <property type="match status" value="1"/>
</dbReference>